<feature type="non-terminal residue" evidence="2">
    <location>
        <position position="1"/>
    </location>
</feature>
<evidence type="ECO:0000256" key="1">
    <source>
        <dbReference type="SAM" id="MobiDB-lite"/>
    </source>
</evidence>
<evidence type="ECO:0000313" key="2">
    <source>
        <dbReference type="EMBL" id="AIY31422.1"/>
    </source>
</evidence>
<name>A0A0A1EJ33_9ZZZZ</name>
<protein>
    <submittedName>
        <fullName evidence="2">Form IC ribulose-1,5-bisphosphate carboxylase/oxygenase large subunit</fullName>
    </submittedName>
</protein>
<feature type="compositionally biased region" description="Basic residues" evidence="1">
    <location>
        <begin position="117"/>
        <end position="132"/>
    </location>
</feature>
<dbReference type="EMBL" id="KM433991">
    <property type="protein sequence ID" value="AIY31422.1"/>
    <property type="molecule type" value="Genomic_DNA"/>
</dbReference>
<feature type="compositionally biased region" description="Basic residues" evidence="1">
    <location>
        <begin position="37"/>
        <end position="63"/>
    </location>
</feature>
<feature type="non-terminal residue" evidence="2">
    <location>
        <position position="184"/>
    </location>
</feature>
<accession>A0A0A1EJ33</accession>
<feature type="compositionally biased region" description="Basic and acidic residues" evidence="1">
    <location>
        <begin position="64"/>
        <end position="75"/>
    </location>
</feature>
<gene>
    <name evidence="2" type="primary">rbcL</name>
</gene>
<feature type="region of interest" description="Disordered" evidence="1">
    <location>
        <begin position="113"/>
        <end position="136"/>
    </location>
</feature>
<sequence>EHQFAALHALARPLPLLHGRRQQGPGRDRRSEGALSQRHRRHDGGNVRTRRIRQGTRLGHHHDRSGDRLHRHPVDGEMGAPQRHDPASAPRRQLHLFAPEEPRHEIPRHLQMDAHGGRRPHPCRRRGRQARRRSADDPRLLRHAARHPYAVKSGTRAILRAGLGFAEQGHASRIGRHPRRSDAP</sequence>
<feature type="compositionally biased region" description="Low complexity" evidence="1">
    <location>
        <begin position="15"/>
        <end position="25"/>
    </location>
</feature>
<dbReference type="AlphaFoldDB" id="A0A0A1EJ33"/>
<reference evidence="2" key="1">
    <citation type="submission" date="2014-08" db="EMBL/GenBank/DDBJ databases">
        <title>Temperature and water content drive soil microbial carbon fixation along an elevation gradient of grassland on the Tibetan Plateau.</title>
        <authorList>
            <person name="Guo G.-X."/>
            <person name="Kong W.-D."/>
            <person name="Zhao J.-X."/>
            <person name="Zhang X.-Z."/>
            <person name="Luo T.-X."/>
            <person name="Liu J.-B."/>
            <person name="Kiss R.M."/>
        </authorList>
    </citation>
    <scope>NUCLEOTIDE SEQUENCE</scope>
</reference>
<feature type="region of interest" description="Disordered" evidence="1">
    <location>
        <begin position="15"/>
        <end position="92"/>
    </location>
</feature>
<reference evidence="2" key="2">
    <citation type="journal article" date="2015" name="Appl. Microbiol. Biotechnol.">
        <title>Diversity and distribution of autotrophic microbial community along environmental gradients in grassland soils on the Tibetan Plateau.</title>
        <authorList>
            <person name="Guo G."/>
            <person name="Kong W."/>
            <person name="Liu J."/>
            <person name="Zhao J."/>
            <person name="Du H."/>
            <person name="Zhang X."/>
            <person name="Xia P."/>
        </authorList>
    </citation>
    <scope>NUCLEOTIDE SEQUENCE</scope>
</reference>
<proteinExistence type="predicted"/>
<organism evidence="2">
    <name type="scientific">uncultured organism</name>
    <dbReference type="NCBI Taxonomy" id="155900"/>
    <lineage>
        <taxon>unclassified sequences</taxon>
        <taxon>environmental samples</taxon>
    </lineage>
</organism>